<reference evidence="3 4" key="1">
    <citation type="submission" date="2024-09" db="EMBL/GenBank/DDBJ databases">
        <authorList>
            <person name="D'Angelo T."/>
        </authorList>
    </citation>
    <scope>NUCLEOTIDE SEQUENCE [LARGE SCALE GENOMIC DNA]</scope>
    <source>
        <strain evidence="3">SAG AM-320-E07</strain>
    </source>
</reference>
<evidence type="ECO:0000313" key="4">
    <source>
        <dbReference type="Proteomes" id="UP001593833"/>
    </source>
</evidence>
<dbReference type="InterPro" id="IPR029069">
    <property type="entry name" value="HotDog_dom_sf"/>
</dbReference>
<dbReference type="SUPFAM" id="SSF54637">
    <property type="entry name" value="Thioesterase/thiol ester dehydrase-isomerase"/>
    <property type="match status" value="1"/>
</dbReference>
<dbReference type="GO" id="GO:0016787">
    <property type="term" value="F:hydrolase activity"/>
    <property type="evidence" value="ECO:0007669"/>
    <property type="project" value="UniProtKB-KW"/>
</dbReference>
<dbReference type="Gene3D" id="3.10.129.10">
    <property type="entry name" value="Hotdog Thioesterase"/>
    <property type="match status" value="1"/>
</dbReference>
<name>A0ABV6YI74_UNCEI</name>
<dbReference type="EMBL" id="JBHPKH010000001">
    <property type="protein sequence ID" value="MFC1571980.1"/>
    <property type="molecule type" value="Genomic_DNA"/>
</dbReference>
<dbReference type="Pfam" id="PF13279">
    <property type="entry name" value="4HBT_2"/>
    <property type="match status" value="1"/>
</dbReference>
<dbReference type="PANTHER" id="PTHR31793:SF27">
    <property type="entry name" value="NOVEL THIOESTERASE SUPERFAMILY DOMAIN AND SAPOSIN A-TYPE DOMAIN CONTAINING PROTEIN (0610012H03RIK)"/>
    <property type="match status" value="1"/>
</dbReference>
<evidence type="ECO:0000256" key="2">
    <source>
        <dbReference type="ARBA" id="ARBA00022801"/>
    </source>
</evidence>
<gene>
    <name evidence="3" type="ORF">ACFL6M_00115</name>
</gene>
<dbReference type="NCBIfam" id="TIGR00051">
    <property type="entry name" value="YbgC/FadM family acyl-CoA thioesterase"/>
    <property type="match status" value="1"/>
</dbReference>
<dbReference type="Proteomes" id="UP001593833">
    <property type="component" value="Unassembled WGS sequence"/>
</dbReference>
<evidence type="ECO:0000256" key="1">
    <source>
        <dbReference type="ARBA" id="ARBA00005953"/>
    </source>
</evidence>
<sequence length="157" mass="17901">MQDSQPTQDASIAATLYWDPDRGLSVGRTTVRVRYAETDRMGITYNAHYLTWFEIGRTEFMRSAGFPYREVEEKGYNLPLVGAEFRLPASVGYDDVLFIETWVERVRTRMVTFAYRVLHDGRVAASGTTTHACVRASDGRSGNLPDWLQKKLRQLTA</sequence>
<keyword evidence="2 3" id="KW-0378">Hydrolase</keyword>
<protein>
    <submittedName>
        <fullName evidence="3">Acyl-CoA thioesterase</fullName>
        <ecNumber evidence="3">3.1.2.-</ecNumber>
    </submittedName>
</protein>
<keyword evidence="4" id="KW-1185">Reference proteome</keyword>
<dbReference type="CDD" id="cd00586">
    <property type="entry name" value="4HBT"/>
    <property type="match status" value="1"/>
</dbReference>
<comment type="similarity">
    <text evidence="1">Belongs to the 4-hydroxybenzoyl-CoA thioesterase family.</text>
</comment>
<accession>A0ABV6YI74</accession>
<organism evidence="3 4">
    <name type="scientific">Eiseniibacteriota bacterium</name>
    <dbReference type="NCBI Taxonomy" id="2212470"/>
    <lineage>
        <taxon>Bacteria</taxon>
        <taxon>Candidatus Eiseniibacteriota</taxon>
    </lineage>
</organism>
<dbReference type="InterPro" id="IPR006684">
    <property type="entry name" value="YbgC/YbaW"/>
</dbReference>
<dbReference type="PIRSF" id="PIRSF003230">
    <property type="entry name" value="YbgC"/>
    <property type="match status" value="1"/>
</dbReference>
<comment type="caution">
    <text evidence="3">The sequence shown here is derived from an EMBL/GenBank/DDBJ whole genome shotgun (WGS) entry which is preliminary data.</text>
</comment>
<proteinExistence type="inferred from homology"/>
<evidence type="ECO:0000313" key="3">
    <source>
        <dbReference type="EMBL" id="MFC1571980.1"/>
    </source>
</evidence>
<dbReference type="PANTHER" id="PTHR31793">
    <property type="entry name" value="4-HYDROXYBENZOYL-COA THIOESTERASE FAMILY MEMBER"/>
    <property type="match status" value="1"/>
</dbReference>
<dbReference type="EC" id="3.1.2.-" evidence="3"/>
<dbReference type="InterPro" id="IPR050563">
    <property type="entry name" value="4-hydroxybenzoyl-CoA_TE"/>
</dbReference>